<feature type="compositionally biased region" description="Basic and acidic residues" evidence="1">
    <location>
        <begin position="412"/>
        <end position="437"/>
    </location>
</feature>
<evidence type="ECO:0000256" key="1">
    <source>
        <dbReference type="SAM" id="MobiDB-lite"/>
    </source>
</evidence>
<proteinExistence type="predicted"/>
<feature type="non-terminal residue" evidence="2">
    <location>
        <position position="1"/>
    </location>
</feature>
<organism evidence="2 3">
    <name type="scientific">Prorocentrum cordatum</name>
    <dbReference type="NCBI Taxonomy" id="2364126"/>
    <lineage>
        <taxon>Eukaryota</taxon>
        <taxon>Sar</taxon>
        <taxon>Alveolata</taxon>
        <taxon>Dinophyceae</taxon>
        <taxon>Prorocentrales</taxon>
        <taxon>Prorocentraceae</taxon>
        <taxon>Prorocentrum</taxon>
    </lineage>
</organism>
<evidence type="ECO:0000313" key="2">
    <source>
        <dbReference type="EMBL" id="CAK0900803.1"/>
    </source>
</evidence>
<evidence type="ECO:0008006" key="4">
    <source>
        <dbReference type="Google" id="ProtNLM"/>
    </source>
</evidence>
<sequence>VSGSVDRDIIGVMQRQCDRCGPDQLTSPPPTTCHCDAGSAWVGAAAGFAVGVMSDHPPAPSWLRSLIPGARLYVRYPDEDLWHERLLCGRARADGWSWVALTPTGDQREEDFVDAAEILACGPKGGIPVKLHGKHLFKMEHRSNTHYADFMAAGLKLADELVSAGGGGPAPPPEAGPWAPLADADVERDPATKWITLESRFGYAAGDPIDVVGQPFLRSGDRGVLELAEGPIAVGISDTAVTGLTPRAGPLDSRLLGASSDATSMRQSFAQRAQLLETGDNQKWMVQGPPTMRWVCLAHVEGNATPKQRHFWWRQVLGLVSTDPGVEEHSFLCELIETAVARGGLNVAALEAFETVSRRFQLWEEFYAEALRIAEASDHGDDLGERRLFLGSHRSKGLAIASPELEQHVATKLQEESAVLKERRKGREERRLARTDPTRPSTSSGSGAAASGAQQPPRQTQPPVRNCVERLLDLSNLVRVGPDSCAHKRGGCVRASRALQGSRCGYADSLTDGKVAAYRRGEVSLPQGKTGGVSLLNCPGPELQAVLVSGQGLLRSDRDRDNVLLDAPRVPAMDVNLGKGGADYGRFLGELYDLGAIEVRESPQEVCGLFFAPRKDWRLRLIWDTRRPNAHFEVPPFTASPSGEALAALEIDESIAGQRIVAPSADVEVCFYQCELPSNLRPFFALKSVDLRFLPRHVRGQVSQQATNGHIQFQSRVAPMGWAWAVHLVQQAHMSSLKDARPLDSWVLDKVPTEPISASHLAKILYIDNFASIGPTRARPDAATADMITSLADAGVKSDMGPSSGTFGAHDLLGFSLVERRATWALSARKFWKIKGALDYVVSSSQGFAGAEMERLLGHLVSCFLLRREMLLLLYASYTFAQETKLRRVPLWPSVRKELRWCRALLPLVAADMSRPWSPLITSYDASPWGYGVCETSVSASQSGQIGRLNDRSRWKGLLATNRRPRDDLADLNDVDGDFKIPRGRDTILSAGAASGFTEVGPGFLRDAAWVT</sequence>
<keyword evidence="3" id="KW-1185">Reference proteome</keyword>
<feature type="non-terminal residue" evidence="2">
    <location>
        <position position="1012"/>
    </location>
</feature>
<evidence type="ECO:0000313" key="3">
    <source>
        <dbReference type="Proteomes" id="UP001189429"/>
    </source>
</evidence>
<feature type="region of interest" description="Disordered" evidence="1">
    <location>
        <begin position="412"/>
        <end position="464"/>
    </location>
</feature>
<feature type="compositionally biased region" description="Low complexity" evidence="1">
    <location>
        <begin position="438"/>
        <end position="463"/>
    </location>
</feature>
<protein>
    <recommendedName>
        <fullName evidence="4">RNA-directed RNA polymerase</fullName>
    </recommendedName>
</protein>
<dbReference type="Proteomes" id="UP001189429">
    <property type="component" value="Unassembled WGS sequence"/>
</dbReference>
<comment type="caution">
    <text evidence="2">The sequence shown here is derived from an EMBL/GenBank/DDBJ whole genome shotgun (WGS) entry which is preliminary data.</text>
</comment>
<reference evidence="2" key="1">
    <citation type="submission" date="2023-10" db="EMBL/GenBank/DDBJ databases">
        <authorList>
            <person name="Chen Y."/>
            <person name="Shah S."/>
            <person name="Dougan E. K."/>
            <person name="Thang M."/>
            <person name="Chan C."/>
        </authorList>
    </citation>
    <scope>NUCLEOTIDE SEQUENCE [LARGE SCALE GENOMIC DNA]</scope>
</reference>
<accession>A0ABN9XR31</accession>
<name>A0ABN9XR31_9DINO</name>
<dbReference type="EMBL" id="CAUYUJ010020838">
    <property type="protein sequence ID" value="CAK0900803.1"/>
    <property type="molecule type" value="Genomic_DNA"/>
</dbReference>
<gene>
    <name evidence="2" type="ORF">PCOR1329_LOCUS78000</name>
</gene>